<dbReference type="InterPro" id="IPR020846">
    <property type="entry name" value="MFS_dom"/>
</dbReference>
<feature type="transmembrane region" description="Helical" evidence="7">
    <location>
        <begin position="92"/>
        <end position="111"/>
    </location>
</feature>
<dbReference type="PANTHER" id="PTHR42718:SF47">
    <property type="entry name" value="METHYL VIOLOGEN RESISTANCE PROTEIN SMVA"/>
    <property type="match status" value="1"/>
</dbReference>
<keyword evidence="6 7" id="KW-0472">Membrane</keyword>
<feature type="domain" description="Major facilitator superfamily (MFS) profile" evidence="8">
    <location>
        <begin position="26"/>
        <end position="469"/>
    </location>
</feature>
<comment type="subcellular location">
    <subcellularLocation>
        <location evidence="1">Cell membrane</location>
        <topology evidence="1">Multi-pass membrane protein</topology>
    </subcellularLocation>
</comment>
<feature type="transmembrane region" description="Helical" evidence="7">
    <location>
        <begin position="180"/>
        <end position="199"/>
    </location>
</feature>
<feature type="transmembrane region" description="Helical" evidence="7">
    <location>
        <begin position="369"/>
        <end position="398"/>
    </location>
</feature>
<evidence type="ECO:0000259" key="8">
    <source>
        <dbReference type="PROSITE" id="PS50850"/>
    </source>
</evidence>
<feature type="transmembrane region" description="Helical" evidence="7">
    <location>
        <begin position="150"/>
        <end position="174"/>
    </location>
</feature>
<evidence type="ECO:0000256" key="2">
    <source>
        <dbReference type="ARBA" id="ARBA00022448"/>
    </source>
</evidence>
<dbReference type="InterPro" id="IPR036259">
    <property type="entry name" value="MFS_trans_sf"/>
</dbReference>
<feature type="transmembrane region" description="Helical" evidence="7">
    <location>
        <begin position="25"/>
        <end position="47"/>
    </location>
</feature>
<gene>
    <name evidence="9" type="ORF">BJY24_000430</name>
</gene>
<accession>A0A7W9P9B1</accession>
<feature type="transmembrane region" description="Helical" evidence="7">
    <location>
        <begin position="117"/>
        <end position="138"/>
    </location>
</feature>
<feature type="transmembrane region" description="Helical" evidence="7">
    <location>
        <begin position="281"/>
        <end position="305"/>
    </location>
</feature>
<evidence type="ECO:0000313" key="10">
    <source>
        <dbReference type="Proteomes" id="UP000540412"/>
    </source>
</evidence>
<evidence type="ECO:0000256" key="7">
    <source>
        <dbReference type="SAM" id="Phobius"/>
    </source>
</evidence>
<proteinExistence type="predicted"/>
<organism evidence="9 10">
    <name type="scientific">Nocardia transvalensis</name>
    <dbReference type="NCBI Taxonomy" id="37333"/>
    <lineage>
        <taxon>Bacteria</taxon>
        <taxon>Bacillati</taxon>
        <taxon>Actinomycetota</taxon>
        <taxon>Actinomycetes</taxon>
        <taxon>Mycobacteriales</taxon>
        <taxon>Nocardiaceae</taxon>
        <taxon>Nocardia</taxon>
    </lineage>
</organism>
<dbReference type="Proteomes" id="UP000540412">
    <property type="component" value="Unassembled WGS sequence"/>
</dbReference>
<feature type="transmembrane region" description="Helical" evidence="7">
    <location>
        <begin position="445"/>
        <end position="465"/>
    </location>
</feature>
<dbReference type="AlphaFoldDB" id="A0A7W9P9B1"/>
<name>A0A7W9P9B1_9NOCA</name>
<evidence type="ECO:0000256" key="1">
    <source>
        <dbReference type="ARBA" id="ARBA00004651"/>
    </source>
</evidence>
<evidence type="ECO:0000256" key="3">
    <source>
        <dbReference type="ARBA" id="ARBA00022475"/>
    </source>
</evidence>
<dbReference type="Gene3D" id="1.20.1250.20">
    <property type="entry name" value="MFS general substrate transporter like domains"/>
    <property type="match status" value="2"/>
</dbReference>
<evidence type="ECO:0000256" key="4">
    <source>
        <dbReference type="ARBA" id="ARBA00022692"/>
    </source>
</evidence>
<evidence type="ECO:0000313" key="9">
    <source>
        <dbReference type="EMBL" id="MBB5911563.1"/>
    </source>
</evidence>
<dbReference type="GO" id="GO:0022857">
    <property type="term" value="F:transmembrane transporter activity"/>
    <property type="evidence" value="ECO:0007669"/>
    <property type="project" value="InterPro"/>
</dbReference>
<dbReference type="Pfam" id="PF07690">
    <property type="entry name" value="MFS_1"/>
    <property type="match status" value="1"/>
</dbReference>
<feature type="transmembrane region" description="Helical" evidence="7">
    <location>
        <begin position="344"/>
        <end position="363"/>
    </location>
</feature>
<keyword evidence="5 7" id="KW-1133">Transmembrane helix</keyword>
<dbReference type="SUPFAM" id="SSF103473">
    <property type="entry name" value="MFS general substrate transporter"/>
    <property type="match status" value="1"/>
</dbReference>
<evidence type="ECO:0000256" key="6">
    <source>
        <dbReference type="ARBA" id="ARBA00023136"/>
    </source>
</evidence>
<keyword evidence="10" id="KW-1185">Reference proteome</keyword>
<dbReference type="GO" id="GO:0005886">
    <property type="term" value="C:plasma membrane"/>
    <property type="evidence" value="ECO:0007669"/>
    <property type="project" value="UniProtKB-SubCell"/>
</dbReference>
<dbReference type="PROSITE" id="PS50850">
    <property type="entry name" value="MFS"/>
    <property type="match status" value="1"/>
</dbReference>
<reference evidence="9 10" key="1">
    <citation type="submission" date="2020-08" db="EMBL/GenBank/DDBJ databases">
        <title>Sequencing the genomes of 1000 actinobacteria strains.</title>
        <authorList>
            <person name="Klenk H.-P."/>
        </authorList>
    </citation>
    <scope>NUCLEOTIDE SEQUENCE [LARGE SCALE GENOMIC DNA]</scope>
    <source>
        <strain evidence="9 10">DSM 43582</strain>
    </source>
</reference>
<protein>
    <submittedName>
        <fullName evidence="9">DHA2 family multidrug resistance protein-like MFS transporter</fullName>
    </submittedName>
</protein>
<keyword evidence="3" id="KW-1003">Cell membrane</keyword>
<dbReference type="EMBL" id="JACHIT010000001">
    <property type="protein sequence ID" value="MBB5911563.1"/>
    <property type="molecule type" value="Genomic_DNA"/>
</dbReference>
<feature type="transmembrane region" description="Helical" evidence="7">
    <location>
        <begin position="211"/>
        <end position="230"/>
    </location>
</feature>
<dbReference type="InterPro" id="IPR011701">
    <property type="entry name" value="MFS"/>
</dbReference>
<sequence>MPTIETPMTQVWPVRVAQRPERRRVALSVVAALSSLAGIDTAVHAVAVSQARQEFEMPAGTATAAAGIGGLLTVAFLLAAGLLGDRIGRRRVLLAGGLGIGIGCLITALATDELIFIAGRAVTGVATAAVVVTALAVVRGVFCTSELPAVLGMGLAVQAAGSLAGGLCGALLASEIGWRTGYLVTAVLAAVVVGAGWLVVPETRPDPGRPFDATGAFLAGTATAALAGGISRVAETGWRGGQVLIAVGVAAGIAIVFAWWESGRPDPTLPVRLFRSAPFAAACLAGIACEAVVVVYLLPIAVLLSRPEERPVTALVLAVPMFLGMILGAVLSGSVRPQRMSLRVQLVSGLLCCAFGVLLGASIDVRDESWVYAAAGTVVGLGVMWTRVPLATVIAGAVAPERAGAVAAVHAVTGRFGGVLAPVALGPVIVAFGGSGAAYFDGFAVALRVVAAVLGAAGIAIGVLLHRQRARTTTEAVAYCRYRAVQGRSAGRGPAALRFAA</sequence>
<dbReference type="RefSeq" id="WP_157185577.1">
    <property type="nucleotide sequence ID" value="NZ_JACHIT010000001.1"/>
</dbReference>
<feature type="transmembrane region" description="Helical" evidence="7">
    <location>
        <begin position="242"/>
        <end position="260"/>
    </location>
</feature>
<feature type="transmembrane region" description="Helical" evidence="7">
    <location>
        <begin position="311"/>
        <end position="332"/>
    </location>
</feature>
<feature type="transmembrane region" description="Helical" evidence="7">
    <location>
        <begin position="59"/>
        <end position="80"/>
    </location>
</feature>
<keyword evidence="4 7" id="KW-0812">Transmembrane</keyword>
<comment type="caution">
    <text evidence="9">The sequence shown here is derived from an EMBL/GenBank/DDBJ whole genome shotgun (WGS) entry which is preliminary data.</text>
</comment>
<feature type="transmembrane region" description="Helical" evidence="7">
    <location>
        <begin position="419"/>
        <end position="439"/>
    </location>
</feature>
<evidence type="ECO:0000256" key="5">
    <source>
        <dbReference type="ARBA" id="ARBA00022989"/>
    </source>
</evidence>
<dbReference type="PANTHER" id="PTHR42718">
    <property type="entry name" value="MAJOR FACILITATOR SUPERFAMILY MULTIDRUG TRANSPORTER MFSC"/>
    <property type="match status" value="1"/>
</dbReference>
<keyword evidence="2" id="KW-0813">Transport</keyword>